<dbReference type="Pfam" id="PF01554">
    <property type="entry name" value="MatE"/>
    <property type="match status" value="2"/>
</dbReference>
<dbReference type="Proteomes" id="UP000214566">
    <property type="component" value="Unassembled WGS sequence"/>
</dbReference>
<feature type="transmembrane region" description="Helical" evidence="2">
    <location>
        <begin position="280"/>
        <end position="300"/>
    </location>
</feature>
<dbReference type="PANTHER" id="PTHR43298">
    <property type="entry name" value="MULTIDRUG RESISTANCE PROTEIN NORM-RELATED"/>
    <property type="match status" value="1"/>
</dbReference>
<feature type="transmembrane region" description="Helical" evidence="2">
    <location>
        <begin position="39"/>
        <end position="65"/>
    </location>
</feature>
<accession>A0A238D6V8</accession>
<sequence length="449" mass="46578">MTSAASLLRLAGSVLIGQLALIGFGVADTMMLGRDSAASLSVLAVAQAVFIPLSLALSGVMQALIPRVGQHFGAGRALDVGHTFRQGLWLALGLTVVGLPPLLWPQSLLTIAGLSRDHDVLRYLGWLAAALPANLLFRAYSATNQGLSRPWAAARLQLLALAVKIGLNAALINGLQFGDLRIAAQGAVGCAAATAVVSWILLGLGWLDLGASRSLRPYAMLRGWERPHPPTLLALLRLGAPIGLSLLIEVSAFTLMALFIARLGDTVLAGHQITANFGTVLYMLPLSISIAAGAVVAQHLGAGHAVAARRAGALAIGLSATLSAALGLAVWLLRAPIVALYTHDAAVAAVAQHLFLFIAFAQLFDAVQVTSAFVLRAYHIAVIPTLLYGVMLWGVGLAGGYALAFDTTGLTPRWLQGAAGFWFGNSTGLSLAALGLLLLFAKASRLPAS</sequence>
<gene>
    <name evidence="3" type="primary">norM</name>
    <name evidence="3" type="ORF">THIARS_70522</name>
</gene>
<evidence type="ECO:0000313" key="4">
    <source>
        <dbReference type="Proteomes" id="UP000214566"/>
    </source>
</evidence>
<dbReference type="RefSeq" id="WP_094161157.1">
    <property type="nucleotide sequence ID" value="NZ_LT592171.1"/>
</dbReference>
<keyword evidence="1" id="KW-0813">Transport</keyword>
<feature type="transmembrane region" description="Helical" evidence="2">
    <location>
        <begin position="421"/>
        <end position="441"/>
    </location>
</feature>
<feature type="transmembrane region" description="Helical" evidence="2">
    <location>
        <begin position="7"/>
        <end position="27"/>
    </location>
</feature>
<dbReference type="GO" id="GO:0042910">
    <property type="term" value="F:xenobiotic transmembrane transporter activity"/>
    <property type="evidence" value="ECO:0007669"/>
    <property type="project" value="InterPro"/>
</dbReference>
<dbReference type="NCBIfam" id="TIGR00797">
    <property type="entry name" value="matE"/>
    <property type="match status" value="1"/>
</dbReference>
<dbReference type="GO" id="GO:0015297">
    <property type="term" value="F:antiporter activity"/>
    <property type="evidence" value="ECO:0007669"/>
    <property type="project" value="InterPro"/>
</dbReference>
<dbReference type="InterPro" id="IPR050222">
    <property type="entry name" value="MATE_MdtK"/>
</dbReference>
<dbReference type="GO" id="GO:0005886">
    <property type="term" value="C:plasma membrane"/>
    <property type="evidence" value="ECO:0007669"/>
    <property type="project" value="TreeGrafter"/>
</dbReference>
<dbReference type="EMBL" id="FLMQ01000056">
    <property type="protein sequence ID" value="SBP88902.1"/>
    <property type="molecule type" value="Genomic_DNA"/>
</dbReference>
<feature type="transmembrane region" description="Helical" evidence="2">
    <location>
        <begin position="312"/>
        <end position="333"/>
    </location>
</feature>
<keyword evidence="2" id="KW-1133">Transmembrane helix</keyword>
<evidence type="ECO:0000313" key="3">
    <source>
        <dbReference type="EMBL" id="SBP88902.1"/>
    </source>
</evidence>
<feature type="transmembrane region" description="Helical" evidence="2">
    <location>
        <begin position="232"/>
        <end position="260"/>
    </location>
</feature>
<feature type="transmembrane region" description="Helical" evidence="2">
    <location>
        <begin position="184"/>
        <end position="211"/>
    </location>
</feature>
<name>A0A238D6V8_THIDL</name>
<reference evidence="3 4" key="1">
    <citation type="submission" date="2016-06" db="EMBL/GenBank/DDBJ databases">
        <authorList>
            <person name="Kjaerup R.B."/>
            <person name="Dalgaard T.S."/>
            <person name="Juul-Madsen H.R."/>
        </authorList>
    </citation>
    <scope>NUCLEOTIDE SEQUENCE [LARGE SCALE GENOMIC DNA]</scope>
    <source>
        <strain evidence="3 4">DSM 16361</strain>
    </source>
</reference>
<dbReference type="OrthoDB" id="9780160at2"/>
<dbReference type="PANTHER" id="PTHR43298:SF2">
    <property type="entry name" value="FMN_FAD EXPORTER YEEO-RELATED"/>
    <property type="match status" value="1"/>
</dbReference>
<organism evidence="3 4">
    <name type="scientific">Thiomonas delicata</name>
    <name type="common">Thiomonas cuprina</name>
    <dbReference type="NCBI Taxonomy" id="364030"/>
    <lineage>
        <taxon>Bacteria</taxon>
        <taxon>Pseudomonadati</taxon>
        <taxon>Pseudomonadota</taxon>
        <taxon>Betaproteobacteria</taxon>
        <taxon>Burkholderiales</taxon>
        <taxon>Thiomonas</taxon>
    </lineage>
</organism>
<evidence type="ECO:0000256" key="2">
    <source>
        <dbReference type="SAM" id="Phobius"/>
    </source>
</evidence>
<protein>
    <submittedName>
        <fullName evidence="3">Putative multidrug resistance protein NorM</fullName>
    </submittedName>
</protein>
<feature type="transmembrane region" description="Helical" evidence="2">
    <location>
        <begin position="123"/>
        <end position="140"/>
    </location>
</feature>
<feature type="transmembrane region" description="Helical" evidence="2">
    <location>
        <begin position="377"/>
        <end position="401"/>
    </location>
</feature>
<keyword evidence="2" id="KW-0472">Membrane</keyword>
<keyword evidence="2" id="KW-0812">Transmembrane</keyword>
<feature type="transmembrane region" description="Helical" evidence="2">
    <location>
        <begin position="86"/>
        <end position="103"/>
    </location>
</feature>
<feature type="transmembrane region" description="Helical" evidence="2">
    <location>
        <begin position="152"/>
        <end position="172"/>
    </location>
</feature>
<evidence type="ECO:0000256" key="1">
    <source>
        <dbReference type="ARBA" id="ARBA00022448"/>
    </source>
</evidence>
<dbReference type="AlphaFoldDB" id="A0A238D6V8"/>
<dbReference type="InterPro" id="IPR002528">
    <property type="entry name" value="MATE_fam"/>
</dbReference>
<keyword evidence="4" id="KW-1185">Reference proteome</keyword>
<proteinExistence type="predicted"/>
<feature type="transmembrane region" description="Helical" evidence="2">
    <location>
        <begin position="345"/>
        <end position="365"/>
    </location>
</feature>